<name>A0A7C5L7S6_AQUAO</name>
<dbReference type="Proteomes" id="UP000885792">
    <property type="component" value="Unassembled WGS sequence"/>
</dbReference>
<comment type="caution">
    <text evidence="1">The sequence shown here is derived from an EMBL/GenBank/DDBJ whole genome shotgun (WGS) entry which is preliminary data.</text>
</comment>
<accession>A0A7C5L7S6</accession>
<organism evidence="1">
    <name type="scientific">Aquifex aeolicus</name>
    <dbReference type="NCBI Taxonomy" id="63363"/>
    <lineage>
        <taxon>Bacteria</taxon>
        <taxon>Pseudomonadati</taxon>
        <taxon>Aquificota</taxon>
        <taxon>Aquificia</taxon>
        <taxon>Aquificales</taxon>
        <taxon>Aquificaceae</taxon>
        <taxon>Aquifex</taxon>
    </lineage>
</organism>
<evidence type="ECO:0000313" key="1">
    <source>
        <dbReference type="EMBL" id="HHJ64526.1"/>
    </source>
</evidence>
<gene>
    <name evidence="1" type="ORF">ENJ61_06420</name>
</gene>
<reference evidence="1" key="1">
    <citation type="journal article" date="2020" name="mSystems">
        <title>Genome- and Community-Level Interaction Insights into Carbon Utilization and Element Cycling Functions of Hydrothermarchaeota in Hydrothermal Sediment.</title>
        <authorList>
            <person name="Zhou Z."/>
            <person name="Liu Y."/>
            <person name="Xu W."/>
            <person name="Pan J."/>
            <person name="Luo Z.H."/>
            <person name="Li M."/>
        </authorList>
    </citation>
    <scope>NUCLEOTIDE SEQUENCE [LARGE SCALE GENOMIC DNA]</scope>
    <source>
        <strain evidence="1">HyVt-501</strain>
    </source>
</reference>
<dbReference type="EMBL" id="DRNB01000232">
    <property type="protein sequence ID" value="HHJ64526.1"/>
    <property type="molecule type" value="Genomic_DNA"/>
</dbReference>
<proteinExistence type="predicted"/>
<dbReference type="AlphaFoldDB" id="A0A7C5L7S6"/>
<sequence>MSAPLRRFILWRKRFLRDWDPSDTDVHLLKDLRRILGEEPEERLLMAVSALRAGGGAWRLKDPEVRFWAVRGAVETYRAFNGFPHLSGEELAFVFYGLGKLFVPLLMHERGVRSESFKSMFPTEREDAVLEELDTLWETQLPLILRALQLLGLKSMRK</sequence>
<protein>
    <submittedName>
        <fullName evidence="1">DUF3467 domain-containing protein</fullName>
    </submittedName>
</protein>